<dbReference type="Proteomes" id="UP001237642">
    <property type="component" value="Unassembled WGS sequence"/>
</dbReference>
<evidence type="ECO:0000313" key="3">
    <source>
        <dbReference type="Proteomes" id="UP001237642"/>
    </source>
</evidence>
<reference evidence="2" key="1">
    <citation type="submission" date="2023-02" db="EMBL/GenBank/DDBJ databases">
        <title>Genome of toxic invasive species Heracleum sosnowskyi carries increased number of genes despite the absence of recent whole-genome duplications.</title>
        <authorList>
            <person name="Schelkunov M."/>
            <person name="Shtratnikova V."/>
            <person name="Makarenko M."/>
            <person name="Klepikova A."/>
            <person name="Omelchenko D."/>
            <person name="Novikova G."/>
            <person name="Obukhova E."/>
            <person name="Bogdanov V."/>
            <person name="Penin A."/>
            <person name="Logacheva M."/>
        </authorList>
    </citation>
    <scope>NUCLEOTIDE SEQUENCE</scope>
    <source>
        <strain evidence="2">Hsosn_3</strain>
        <tissue evidence="2">Leaf</tissue>
    </source>
</reference>
<evidence type="ECO:0000259" key="1">
    <source>
        <dbReference type="Pfam" id="PF02721"/>
    </source>
</evidence>
<evidence type="ECO:0000313" key="2">
    <source>
        <dbReference type="EMBL" id="KAK1402869.1"/>
    </source>
</evidence>
<protein>
    <recommendedName>
        <fullName evidence="1">Replication protein A 70 kDa DNA-binding subunit B/D first OB fold domain-containing protein</fullName>
    </recommendedName>
</protein>
<comment type="caution">
    <text evidence="2">The sequence shown here is derived from an EMBL/GenBank/DDBJ whole genome shotgun (WGS) entry which is preliminary data.</text>
</comment>
<dbReference type="InterPro" id="IPR003871">
    <property type="entry name" value="RFA1B/D_OB_1st"/>
</dbReference>
<dbReference type="EMBL" id="JAUIZM010000001">
    <property type="protein sequence ID" value="KAK1402869.1"/>
    <property type="molecule type" value="Genomic_DNA"/>
</dbReference>
<feature type="domain" description="Replication protein A 70 kDa DNA-binding subunit B/D first OB fold" evidence="1">
    <location>
        <begin position="6"/>
        <end position="75"/>
    </location>
</feature>
<organism evidence="2 3">
    <name type="scientific">Heracleum sosnowskyi</name>
    <dbReference type="NCBI Taxonomy" id="360622"/>
    <lineage>
        <taxon>Eukaryota</taxon>
        <taxon>Viridiplantae</taxon>
        <taxon>Streptophyta</taxon>
        <taxon>Embryophyta</taxon>
        <taxon>Tracheophyta</taxon>
        <taxon>Spermatophyta</taxon>
        <taxon>Magnoliopsida</taxon>
        <taxon>eudicotyledons</taxon>
        <taxon>Gunneridae</taxon>
        <taxon>Pentapetalae</taxon>
        <taxon>asterids</taxon>
        <taxon>campanulids</taxon>
        <taxon>Apiales</taxon>
        <taxon>Apiaceae</taxon>
        <taxon>Apioideae</taxon>
        <taxon>apioid superclade</taxon>
        <taxon>Tordylieae</taxon>
        <taxon>Tordyliinae</taxon>
        <taxon>Heracleum</taxon>
    </lineage>
</organism>
<keyword evidence="3" id="KW-1185">Reference proteome</keyword>
<proteinExistence type="predicted"/>
<name>A0AAD8JG64_9APIA</name>
<dbReference type="Pfam" id="PF02721">
    <property type="entry name" value="DUF223"/>
    <property type="match status" value="1"/>
</dbReference>
<dbReference type="SUPFAM" id="SSF50249">
    <property type="entry name" value="Nucleic acid-binding proteins"/>
    <property type="match status" value="1"/>
</dbReference>
<gene>
    <name evidence="2" type="ORF">POM88_002474</name>
</gene>
<dbReference type="InterPro" id="IPR012340">
    <property type="entry name" value="NA-bd_OB-fold"/>
</dbReference>
<dbReference type="AlphaFoldDB" id="A0AAD8JG64"/>
<accession>A0AAD8JG64</accession>
<dbReference type="Gene3D" id="2.40.50.140">
    <property type="entry name" value="Nucleic acid-binding proteins"/>
    <property type="match status" value="1"/>
</dbReference>
<reference evidence="2" key="2">
    <citation type="submission" date="2023-05" db="EMBL/GenBank/DDBJ databases">
        <authorList>
            <person name="Schelkunov M.I."/>
        </authorList>
    </citation>
    <scope>NUCLEOTIDE SEQUENCE</scope>
    <source>
        <strain evidence="2">Hsosn_3</strain>
        <tissue evidence="2">Leaf</tissue>
    </source>
</reference>
<sequence>MLSKKCFNVMLIDIKKTRIHAFIPTTCAEQNEKKLKIGYVCNITNFTVQPYKLEEKFRCLRNDKQLIFSKDTIIEQIDNRILQIPQDDFDFYDHSELMALTKQTTYLVDVVGIIKTKFKGVNKVYNRLGKDQCQAKFTITDGKGGGHRKRRSNKILPQLQPSQCCPHEETVKKTRVPETNLCKTGKEDSRSDNY</sequence>